<dbReference type="AlphaFoldDB" id="A0A4R6WQU4"/>
<dbReference type="RefSeq" id="WP_211348378.1">
    <property type="nucleotide sequence ID" value="NZ_SNYV01000003.1"/>
</dbReference>
<dbReference type="Proteomes" id="UP000295292">
    <property type="component" value="Unassembled WGS sequence"/>
</dbReference>
<comment type="caution">
    <text evidence="2">The sequence shown here is derived from an EMBL/GenBank/DDBJ whole genome shotgun (WGS) entry which is preliminary data.</text>
</comment>
<evidence type="ECO:0000313" key="2">
    <source>
        <dbReference type="EMBL" id="TDQ81749.1"/>
    </source>
</evidence>
<dbReference type="InterPro" id="IPR001130">
    <property type="entry name" value="TatD-like"/>
</dbReference>
<organism evidence="2 3">
    <name type="scientific">Sphingobacterium yanglingense</name>
    <dbReference type="NCBI Taxonomy" id="1437280"/>
    <lineage>
        <taxon>Bacteria</taxon>
        <taxon>Pseudomonadati</taxon>
        <taxon>Bacteroidota</taxon>
        <taxon>Sphingobacteriia</taxon>
        <taxon>Sphingobacteriales</taxon>
        <taxon>Sphingobacteriaceae</taxon>
        <taxon>Sphingobacterium</taxon>
    </lineage>
</organism>
<keyword evidence="1" id="KW-0479">Metal-binding</keyword>
<dbReference type="Pfam" id="PF01026">
    <property type="entry name" value="TatD_DNase"/>
    <property type="match status" value="1"/>
</dbReference>
<feature type="binding site" evidence="1">
    <location>
        <position position="178"/>
    </location>
    <ligand>
        <name>a divalent metal cation</name>
        <dbReference type="ChEBI" id="CHEBI:60240"/>
        <label>1</label>
    </ligand>
</feature>
<dbReference type="EMBL" id="SNYV01000003">
    <property type="protein sequence ID" value="TDQ81749.1"/>
    <property type="molecule type" value="Genomic_DNA"/>
</dbReference>
<evidence type="ECO:0000313" key="3">
    <source>
        <dbReference type="Proteomes" id="UP000295292"/>
    </source>
</evidence>
<dbReference type="PIRSF" id="PIRSF005902">
    <property type="entry name" value="DNase_TatD"/>
    <property type="match status" value="1"/>
</dbReference>
<dbReference type="SUPFAM" id="SSF51556">
    <property type="entry name" value="Metallo-dependent hydrolases"/>
    <property type="match status" value="1"/>
</dbReference>
<dbReference type="GO" id="GO:0046872">
    <property type="term" value="F:metal ion binding"/>
    <property type="evidence" value="ECO:0007669"/>
    <property type="project" value="UniProtKB-KW"/>
</dbReference>
<dbReference type="InterPro" id="IPR032466">
    <property type="entry name" value="Metal_Hydrolase"/>
</dbReference>
<evidence type="ECO:0000256" key="1">
    <source>
        <dbReference type="PIRSR" id="PIRSR005902-1"/>
    </source>
</evidence>
<dbReference type="Gene3D" id="3.20.20.140">
    <property type="entry name" value="Metal-dependent hydrolases"/>
    <property type="match status" value="1"/>
</dbReference>
<feature type="binding site" evidence="1">
    <location>
        <position position="72"/>
    </location>
    <ligand>
        <name>a divalent metal cation</name>
        <dbReference type="ChEBI" id="CHEBI:60240"/>
        <label>1</label>
    </ligand>
</feature>
<sequence length="220" mass="25507">MSLPFLDIHTHHTFQHPDTLRILNHIIGREVMDKESLYTAGIHPWYIAPELNTQWQLLEAAVENPQVIGIGECGLDKLCETDWNLQVEVFESQIHLAKRQHKPLLIHSVRAYQEISQLLRKHQFHLPVIFHGFNKNIKLAKQLLDAGYYLSLGADILDGRQDALIAEIPLDRVFLETDDKTTDIVAIFSYFCAARKLPLDVLKQQLTDNFEQVFNYRIEE</sequence>
<dbReference type="GO" id="GO:0016788">
    <property type="term" value="F:hydrolase activity, acting on ester bonds"/>
    <property type="evidence" value="ECO:0007669"/>
    <property type="project" value="InterPro"/>
</dbReference>
<accession>A0A4R6WQU4</accession>
<name>A0A4R6WQU4_9SPHI</name>
<feature type="binding site" evidence="1">
    <location>
        <position position="107"/>
    </location>
    <ligand>
        <name>a divalent metal cation</name>
        <dbReference type="ChEBI" id="CHEBI:60240"/>
        <label>2</label>
    </ligand>
</feature>
<feature type="binding site" evidence="1">
    <location>
        <position position="131"/>
    </location>
    <ligand>
        <name>a divalent metal cation</name>
        <dbReference type="ChEBI" id="CHEBI:60240"/>
        <label>2</label>
    </ligand>
</feature>
<keyword evidence="3" id="KW-1185">Reference proteome</keyword>
<dbReference type="GO" id="GO:0005829">
    <property type="term" value="C:cytosol"/>
    <property type="evidence" value="ECO:0007669"/>
    <property type="project" value="TreeGrafter"/>
</dbReference>
<gene>
    <name evidence="2" type="ORF">CLV99_0280</name>
</gene>
<proteinExistence type="predicted"/>
<dbReference type="PANTHER" id="PTHR46124:SF3">
    <property type="entry name" value="HYDROLASE"/>
    <property type="match status" value="1"/>
</dbReference>
<reference evidence="2 3" key="1">
    <citation type="submission" date="2019-03" db="EMBL/GenBank/DDBJ databases">
        <title>Genomic Encyclopedia of Archaeal and Bacterial Type Strains, Phase II (KMG-II): from individual species to whole genera.</title>
        <authorList>
            <person name="Goeker M."/>
        </authorList>
    </citation>
    <scope>NUCLEOTIDE SEQUENCE [LARGE SCALE GENOMIC DNA]</scope>
    <source>
        <strain evidence="2 3">DSM 28353</strain>
    </source>
</reference>
<protein>
    <submittedName>
        <fullName evidence="2">TatD DNase family protein</fullName>
    </submittedName>
</protein>
<dbReference type="PANTHER" id="PTHR46124">
    <property type="entry name" value="D-AMINOACYL-TRNA DEACYLASE"/>
    <property type="match status" value="1"/>
</dbReference>
<dbReference type="CDD" id="cd01310">
    <property type="entry name" value="TatD_DNAse"/>
    <property type="match status" value="1"/>
</dbReference>